<evidence type="ECO:0000313" key="1">
    <source>
        <dbReference type="EMBL" id="KAH3692159.1"/>
    </source>
</evidence>
<protein>
    <submittedName>
        <fullName evidence="1">Uncharacterized protein</fullName>
    </submittedName>
</protein>
<proteinExistence type="predicted"/>
<accession>A0A9D3Y2Y8</accession>
<dbReference type="Proteomes" id="UP000828390">
    <property type="component" value="Unassembled WGS sequence"/>
</dbReference>
<gene>
    <name evidence="1" type="ORF">DPMN_193971</name>
</gene>
<dbReference type="EMBL" id="JAIWYP010000025">
    <property type="protein sequence ID" value="KAH3692159.1"/>
    <property type="molecule type" value="Genomic_DNA"/>
</dbReference>
<name>A0A9D3Y2Y8_DREPO</name>
<sequence length="64" mass="6876">MGFLRLLRIPPKQHKTTLVLKSCSKQELEIAGIVGVLGHTPGPHIILPGVLGHTPGPHIMQPQS</sequence>
<keyword evidence="2" id="KW-1185">Reference proteome</keyword>
<dbReference type="AlphaFoldDB" id="A0A9D3Y2Y8"/>
<organism evidence="1 2">
    <name type="scientific">Dreissena polymorpha</name>
    <name type="common">Zebra mussel</name>
    <name type="synonym">Mytilus polymorpha</name>
    <dbReference type="NCBI Taxonomy" id="45954"/>
    <lineage>
        <taxon>Eukaryota</taxon>
        <taxon>Metazoa</taxon>
        <taxon>Spiralia</taxon>
        <taxon>Lophotrochozoa</taxon>
        <taxon>Mollusca</taxon>
        <taxon>Bivalvia</taxon>
        <taxon>Autobranchia</taxon>
        <taxon>Heteroconchia</taxon>
        <taxon>Euheterodonta</taxon>
        <taxon>Imparidentia</taxon>
        <taxon>Neoheterodontei</taxon>
        <taxon>Myida</taxon>
        <taxon>Dreissenoidea</taxon>
        <taxon>Dreissenidae</taxon>
        <taxon>Dreissena</taxon>
    </lineage>
</organism>
<comment type="caution">
    <text evidence="1">The sequence shown here is derived from an EMBL/GenBank/DDBJ whole genome shotgun (WGS) entry which is preliminary data.</text>
</comment>
<evidence type="ECO:0000313" key="2">
    <source>
        <dbReference type="Proteomes" id="UP000828390"/>
    </source>
</evidence>
<reference evidence="1" key="1">
    <citation type="journal article" date="2019" name="bioRxiv">
        <title>The Genome of the Zebra Mussel, Dreissena polymorpha: A Resource for Invasive Species Research.</title>
        <authorList>
            <person name="McCartney M.A."/>
            <person name="Auch B."/>
            <person name="Kono T."/>
            <person name="Mallez S."/>
            <person name="Zhang Y."/>
            <person name="Obille A."/>
            <person name="Becker A."/>
            <person name="Abrahante J.E."/>
            <person name="Garbe J."/>
            <person name="Badalamenti J.P."/>
            <person name="Herman A."/>
            <person name="Mangelson H."/>
            <person name="Liachko I."/>
            <person name="Sullivan S."/>
            <person name="Sone E.D."/>
            <person name="Koren S."/>
            <person name="Silverstein K.A.T."/>
            <person name="Beckman K.B."/>
            <person name="Gohl D.M."/>
        </authorList>
    </citation>
    <scope>NUCLEOTIDE SEQUENCE</scope>
    <source>
        <strain evidence="1">Duluth1</strain>
        <tissue evidence="1">Whole animal</tissue>
    </source>
</reference>
<reference evidence="1" key="2">
    <citation type="submission" date="2020-11" db="EMBL/GenBank/DDBJ databases">
        <authorList>
            <person name="McCartney M.A."/>
            <person name="Auch B."/>
            <person name="Kono T."/>
            <person name="Mallez S."/>
            <person name="Becker A."/>
            <person name="Gohl D.M."/>
            <person name="Silverstein K.A.T."/>
            <person name="Koren S."/>
            <person name="Bechman K.B."/>
            <person name="Herman A."/>
            <person name="Abrahante J.E."/>
            <person name="Garbe J."/>
        </authorList>
    </citation>
    <scope>NUCLEOTIDE SEQUENCE</scope>
    <source>
        <strain evidence="1">Duluth1</strain>
        <tissue evidence="1">Whole animal</tissue>
    </source>
</reference>